<dbReference type="GO" id="GO:0009231">
    <property type="term" value="P:riboflavin biosynthetic process"/>
    <property type="evidence" value="ECO:0007669"/>
    <property type="project" value="InterPro"/>
</dbReference>
<dbReference type="AlphaFoldDB" id="A0A4R5TXM9"/>
<dbReference type="PANTHER" id="PTHR38011:SF12">
    <property type="entry name" value="BIFUNCTIONAL DEAMINASE-REDUCTASE DOMAIN PROTEIN"/>
    <property type="match status" value="1"/>
</dbReference>
<dbReference type="Gene3D" id="3.40.430.10">
    <property type="entry name" value="Dihydrofolate Reductase, subunit A"/>
    <property type="match status" value="1"/>
</dbReference>
<protein>
    <submittedName>
        <fullName evidence="2">Dihydrofolate reductase</fullName>
    </submittedName>
</protein>
<dbReference type="PANTHER" id="PTHR38011">
    <property type="entry name" value="DIHYDROFOLATE REDUCTASE FAMILY PROTEIN (AFU_ORTHOLOGUE AFUA_8G06820)"/>
    <property type="match status" value="1"/>
</dbReference>
<dbReference type="InterPro" id="IPR050765">
    <property type="entry name" value="Riboflavin_Biosynth_HTPR"/>
</dbReference>
<comment type="caution">
    <text evidence="2">The sequence shown here is derived from an EMBL/GenBank/DDBJ whole genome shotgun (WGS) entry which is preliminary data.</text>
</comment>
<dbReference type="Proteomes" id="UP000295411">
    <property type="component" value="Unassembled WGS sequence"/>
</dbReference>
<dbReference type="OrthoDB" id="2313602at2"/>
<feature type="domain" description="Bacterial bifunctional deaminase-reductase C-terminal" evidence="1">
    <location>
        <begin position="4"/>
        <end position="180"/>
    </location>
</feature>
<name>A0A4R5TXM9_9MICC</name>
<evidence type="ECO:0000313" key="2">
    <source>
        <dbReference type="EMBL" id="TDK25910.1"/>
    </source>
</evidence>
<proteinExistence type="predicted"/>
<dbReference type="Pfam" id="PF01872">
    <property type="entry name" value="RibD_C"/>
    <property type="match status" value="1"/>
</dbReference>
<evidence type="ECO:0000259" key="1">
    <source>
        <dbReference type="Pfam" id="PF01872"/>
    </source>
</evidence>
<accession>A0A4R5TXM9</accession>
<reference evidence="2 3" key="1">
    <citation type="submission" date="2019-03" db="EMBL/GenBank/DDBJ databases">
        <title>Arthrobacter sp. nov., an bacterium isolated from biocrust in Mu Us Desert.</title>
        <authorList>
            <person name="Lixiong L."/>
        </authorList>
    </citation>
    <scope>NUCLEOTIDE SEQUENCE [LARGE SCALE GENOMIC DNA]</scope>
    <source>
        <strain evidence="2 3">SLN-3</strain>
    </source>
</reference>
<evidence type="ECO:0000313" key="3">
    <source>
        <dbReference type="Proteomes" id="UP000295411"/>
    </source>
</evidence>
<keyword evidence="3" id="KW-1185">Reference proteome</keyword>
<gene>
    <name evidence="2" type="ORF">E2F48_09655</name>
</gene>
<dbReference type="SUPFAM" id="SSF53597">
    <property type="entry name" value="Dihydrofolate reductase-like"/>
    <property type="match status" value="1"/>
</dbReference>
<dbReference type="InterPro" id="IPR002734">
    <property type="entry name" value="RibDG_C"/>
</dbReference>
<organism evidence="2 3">
    <name type="scientific">Arthrobacter crusticola</name>
    <dbReference type="NCBI Taxonomy" id="2547960"/>
    <lineage>
        <taxon>Bacteria</taxon>
        <taxon>Bacillati</taxon>
        <taxon>Actinomycetota</taxon>
        <taxon>Actinomycetes</taxon>
        <taxon>Micrococcales</taxon>
        <taxon>Micrococcaceae</taxon>
        <taxon>Arthrobacter</taxon>
    </lineage>
</organism>
<dbReference type="GO" id="GO:0008703">
    <property type="term" value="F:5-amino-6-(5-phosphoribosylamino)uracil reductase activity"/>
    <property type="evidence" value="ECO:0007669"/>
    <property type="project" value="InterPro"/>
</dbReference>
<sequence>MGIVSCGVAVSLDGFVAGPHQSLENPLGEGGESLHTWMFDHPEAHAVQREELLSHGAYVMGRNMFGPVRGAWDEPWRGWWGEDPPYHAPVFVLTHYPRDPVVMEGGTTFIFITDGVTAAVEQAKAAAGSGSVGVGGGASTINQCLAAGLIDELTLHVPPVLLSAGERLFAGVGDLELGIVRTRSTPHVTSTTYRVVR</sequence>
<dbReference type="InterPro" id="IPR024072">
    <property type="entry name" value="DHFR-like_dom_sf"/>
</dbReference>
<dbReference type="EMBL" id="SMTK01000003">
    <property type="protein sequence ID" value="TDK25910.1"/>
    <property type="molecule type" value="Genomic_DNA"/>
</dbReference>